<proteinExistence type="predicted"/>
<evidence type="ECO:0000313" key="2">
    <source>
        <dbReference type="Proteomes" id="UP000509301"/>
    </source>
</evidence>
<name>A0A6N0NXA7_9CREN</name>
<protein>
    <submittedName>
        <fullName evidence="1">Uncharacterized protein</fullName>
    </submittedName>
</protein>
<dbReference type="EMBL" id="CP049074">
    <property type="protein sequence ID" value="QKR00008.1"/>
    <property type="molecule type" value="Genomic_DNA"/>
</dbReference>
<organism evidence="1 2">
    <name type="scientific">Metallosphaera tengchongensis</name>
    <dbReference type="NCBI Taxonomy" id="1532350"/>
    <lineage>
        <taxon>Archaea</taxon>
        <taxon>Thermoproteota</taxon>
        <taxon>Thermoprotei</taxon>
        <taxon>Sulfolobales</taxon>
        <taxon>Sulfolobaceae</taxon>
        <taxon>Metallosphaera</taxon>
    </lineage>
</organism>
<accession>A0A6N0NXA7</accession>
<dbReference type="AlphaFoldDB" id="A0A6N0NXA7"/>
<evidence type="ECO:0000313" key="1">
    <source>
        <dbReference type="EMBL" id="QKR00008.1"/>
    </source>
</evidence>
<dbReference type="OrthoDB" id="24975at2157"/>
<gene>
    <name evidence="1" type="ORF">GWK48_06115</name>
</gene>
<dbReference type="RefSeq" id="WP_174630565.1">
    <property type="nucleotide sequence ID" value="NZ_CP049074.1"/>
</dbReference>
<sequence>MTKEFLDAKARQPFEFYAAYYPPIYAGKKALTIEDLIDGLRKVDGFSVFYHVFHPVFSSHVIPYDLHNDFAFWIRDELHDPSLAYRVSDVEAVEPKTVEQVREDIINILEESDNKNKGKPFHFNTCRPVVFDTGIRAHSIGELIDILSNITMRSIVYHLVFRRVMGYAETNDFSAWLIREFQADKVAQSISMLDPQTYNSEEKLRSDILSTLEKVIFS</sequence>
<dbReference type="Proteomes" id="UP000509301">
    <property type="component" value="Chromosome"/>
</dbReference>
<reference evidence="1 2" key="1">
    <citation type="submission" date="2020-02" db="EMBL/GenBank/DDBJ databases">
        <title>Comparative genome analysis reveals the metabolism and evolution of the thermophilic archaeal genus Metallosphaera.</title>
        <authorList>
            <person name="Jiang C."/>
        </authorList>
    </citation>
    <scope>NUCLEOTIDE SEQUENCE [LARGE SCALE GENOMIC DNA]</scope>
    <source>
        <strain evidence="1 2">Ric-A</strain>
    </source>
</reference>
<dbReference type="Pfam" id="PF19027">
    <property type="entry name" value="DUF5752"/>
    <property type="match status" value="1"/>
</dbReference>
<dbReference type="GeneID" id="55641507"/>
<keyword evidence="2" id="KW-1185">Reference proteome</keyword>
<dbReference type="InterPro" id="IPR044036">
    <property type="entry name" value="DUF5752"/>
</dbReference>
<dbReference type="KEGG" id="mten:GWK48_06115"/>